<dbReference type="InterPro" id="IPR000433">
    <property type="entry name" value="Znf_ZZ"/>
</dbReference>
<evidence type="ECO:0000259" key="7">
    <source>
        <dbReference type="PROSITE" id="PS50135"/>
    </source>
</evidence>
<evidence type="ECO:0008006" key="10">
    <source>
        <dbReference type="Google" id="ProtNLM"/>
    </source>
</evidence>
<dbReference type="PROSITE" id="PS50135">
    <property type="entry name" value="ZF_ZZ_2"/>
    <property type="match status" value="1"/>
</dbReference>
<dbReference type="AlphaFoldDB" id="A0A6A4TQA9"/>
<keyword evidence="3" id="KW-0862">Zinc</keyword>
<dbReference type="SMART" id="SM00184">
    <property type="entry name" value="RING"/>
    <property type="match status" value="2"/>
</dbReference>
<evidence type="ECO:0000313" key="9">
    <source>
        <dbReference type="Proteomes" id="UP000438429"/>
    </source>
</evidence>
<dbReference type="PROSITE" id="PS50089">
    <property type="entry name" value="ZF_RING_2"/>
    <property type="match status" value="2"/>
</dbReference>
<protein>
    <recommendedName>
        <fullName evidence="10">E3 ubiquitin-protein ligase ZSWIM2</fullName>
    </recommendedName>
</protein>
<gene>
    <name evidence="8" type="ORF">F2P81_002289</name>
</gene>
<dbReference type="GO" id="GO:0061630">
    <property type="term" value="F:ubiquitin protein ligase activity"/>
    <property type="evidence" value="ECO:0007669"/>
    <property type="project" value="InterPro"/>
</dbReference>
<dbReference type="PANTHER" id="PTHR21540:SF3">
    <property type="entry name" value="E3 UBIQUITIN-PROTEIN LIGASE ZSWIM2"/>
    <property type="match status" value="1"/>
</dbReference>
<feature type="domain" description="ZZ-type" evidence="7">
    <location>
        <begin position="179"/>
        <end position="230"/>
    </location>
</feature>
<dbReference type="InterPro" id="IPR013083">
    <property type="entry name" value="Znf_RING/FYVE/PHD"/>
</dbReference>
<feature type="domain" description="RING-type" evidence="6">
    <location>
        <begin position="293"/>
        <end position="333"/>
    </location>
</feature>
<evidence type="ECO:0000256" key="3">
    <source>
        <dbReference type="ARBA" id="ARBA00022833"/>
    </source>
</evidence>
<dbReference type="EMBL" id="VEVO01000002">
    <property type="protein sequence ID" value="KAF0045760.1"/>
    <property type="molecule type" value="Genomic_DNA"/>
</dbReference>
<feature type="domain" description="RING-type" evidence="6">
    <location>
        <begin position="96"/>
        <end position="148"/>
    </location>
</feature>
<dbReference type="PANTHER" id="PTHR21540">
    <property type="entry name" value="RING FINGER AND SWIM DOMAIN-CONTAINING PROTEIN 2"/>
    <property type="match status" value="1"/>
</dbReference>
<proteinExistence type="predicted"/>
<dbReference type="Gene3D" id="3.30.60.90">
    <property type="match status" value="1"/>
</dbReference>
<keyword evidence="1" id="KW-0479">Metal-binding</keyword>
<dbReference type="InterPro" id="IPR043145">
    <property type="entry name" value="Znf_ZZ_sf"/>
</dbReference>
<organism evidence="8 9">
    <name type="scientific">Scophthalmus maximus</name>
    <name type="common">Turbot</name>
    <name type="synonym">Psetta maxima</name>
    <dbReference type="NCBI Taxonomy" id="52904"/>
    <lineage>
        <taxon>Eukaryota</taxon>
        <taxon>Metazoa</taxon>
        <taxon>Chordata</taxon>
        <taxon>Craniata</taxon>
        <taxon>Vertebrata</taxon>
        <taxon>Euteleostomi</taxon>
        <taxon>Actinopterygii</taxon>
        <taxon>Neopterygii</taxon>
        <taxon>Teleostei</taxon>
        <taxon>Neoteleostei</taxon>
        <taxon>Acanthomorphata</taxon>
        <taxon>Carangaria</taxon>
        <taxon>Pleuronectiformes</taxon>
        <taxon>Pleuronectoidei</taxon>
        <taxon>Scophthalmidae</taxon>
        <taxon>Scophthalmus</taxon>
    </lineage>
</organism>
<keyword evidence="2 4" id="KW-0863">Zinc-finger</keyword>
<feature type="compositionally biased region" description="Polar residues" evidence="5">
    <location>
        <begin position="436"/>
        <end position="463"/>
    </location>
</feature>
<dbReference type="SUPFAM" id="SSF57850">
    <property type="entry name" value="RING/U-box"/>
    <property type="match status" value="3"/>
</dbReference>
<accession>A0A6A4TQA9</accession>
<evidence type="ECO:0000256" key="4">
    <source>
        <dbReference type="PROSITE-ProRule" id="PRU00228"/>
    </source>
</evidence>
<evidence type="ECO:0000313" key="8">
    <source>
        <dbReference type="EMBL" id="KAF0045760.1"/>
    </source>
</evidence>
<evidence type="ECO:0000256" key="5">
    <source>
        <dbReference type="SAM" id="MobiDB-lite"/>
    </source>
</evidence>
<feature type="region of interest" description="Disordered" evidence="5">
    <location>
        <begin position="433"/>
        <end position="463"/>
    </location>
</feature>
<comment type="caution">
    <text evidence="8">The sequence shown here is derived from an EMBL/GenBank/DDBJ whole genome shotgun (WGS) entry which is preliminary data.</text>
</comment>
<reference evidence="8 9" key="1">
    <citation type="submission" date="2019-06" db="EMBL/GenBank/DDBJ databases">
        <title>Draft genomes of female and male turbot (Scophthalmus maximus).</title>
        <authorList>
            <person name="Xu H."/>
            <person name="Xu X.-W."/>
            <person name="Shao C."/>
            <person name="Chen S."/>
        </authorList>
    </citation>
    <scope>NUCLEOTIDE SEQUENCE [LARGE SCALE GENOMIC DNA]</scope>
    <source>
        <strain evidence="8">Ysfricsl-2016a</strain>
        <tissue evidence="8">Blood</tissue>
    </source>
</reference>
<dbReference type="CDD" id="cd16494">
    <property type="entry name" value="RING-CH-C4HC3_ZSWM2"/>
    <property type="match status" value="1"/>
</dbReference>
<evidence type="ECO:0000259" key="6">
    <source>
        <dbReference type="PROSITE" id="PS50089"/>
    </source>
</evidence>
<dbReference type="Pfam" id="PF13639">
    <property type="entry name" value="zf-RING_2"/>
    <property type="match status" value="1"/>
</dbReference>
<dbReference type="InterPro" id="IPR039903">
    <property type="entry name" value="Zswim2"/>
</dbReference>
<dbReference type="Gene3D" id="3.30.40.10">
    <property type="entry name" value="Zinc/RING finger domain, C3HC4 (zinc finger)"/>
    <property type="match status" value="2"/>
</dbReference>
<evidence type="ECO:0000256" key="2">
    <source>
        <dbReference type="ARBA" id="ARBA00022771"/>
    </source>
</evidence>
<name>A0A6A4TQA9_SCOMX</name>
<dbReference type="Proteomes" id="UP000438429">
    <property type="component" value="Unassembled WGS sequence"/>
</dbReference>
<dbReference type="GO" id="GO:0008270">
    <property type="term" value="F:zinc ion binding"/>
    <property type="evidence" value="ECO:0007669"/>
    <property type="project" value="UniProtKB-KW"/>
</dbReference>
<sequence>MFRNTSWRKTASDAVSLRQDQALSTTVFLLKSYGPTGFLLQEEGATRNHKILDVLHGLHQDKAQRMENAPGSPSQVVRGQVAGSVCRKLIQAGDVCPICQEELLEKKLPVSHCRFGCGNNVHISCMKVWADHQKLTGHVETVTCPLCREAFSTVKLLEEQVKNATKLFTAAEREKPNRHLGVVCHVCRVCPITGECFKCIVCSYFYLCEDCLKKGCHPQHPFASRTEQKVLSQKNNLLFTNNVMQLIGYFLFCVSISILSIIPADHLSENVLGCLATVRVRSGSRLLDEGQQCRICLLNFTLGQCVRTLPCQHKFHTGCVDGILRKSNSCPLDGFVIYDPSTWGSREKKTAQESASDRSGGSAKPEHVFSDLFLPGVKLQHRSATTAPSHGPAKTINIPQELSDRFFGLCITTANAATKEGVLQKQQSLVIPESGSFDQPSASNSGDRVNTCSSEKTHSSASSPYIPVVKVGEQPQVKPFVGVSRPGNAATVAFPAWPERKCLVTTQFTNKKLTSDPRMFRLLINAQHRRKKES</sequence>
<evidence type="ECO:0000256" key="1">
    <source>
        <dbReference type="ARBA" id="ARBA00022723"/>
    </source>
</evidence>
<dbReference type="InterPro" id="IPR001841">
    <property type="entry name" value="Znf_RING"/>
</dbReference>